<reference evidence="2 3" key="1">
    <citation type="journal article" date="2019" name="Environ. Microbiol.">
        <title>Species interactions and distinct microbial communities in high Arctic permafrost affected cryosols are associated with the CH4 and CO2 gas fluxes.</title>
        <authorList>
            <person name="Altshuler I."/>
            <person name="Hamel J."/>
            <person name="Turney S."/>
            <person name="Magnuson E."/>
            <person name="Levesque R."/>
            <person name="Greer C."/>
            <person name="Whyte L.G."/>
        </authorList>
    </citation>
    <scope>NUCLEOTIDE SEQUENCE [LARGE SCALE GENOMIC DNA]</scope>
    <source>
        <strain evidence="2 3">S9.3A</strain>
    </source>
</reference>
<evidence type="ECO:0000256" key="1">
    <source>
        <dbReference type="SAM" id="SignalP"/>
    </source>
</evidence>
<protein>
    <submittedName>
        <fullName evidence="2">Uncharacterized protein</fullName>
    </submittedName>
</protein>
<keyword evidence="1" id="KW-0732">Signal</keyword>
<evidence type="ECO:0000313" key="2">
    <source>
        <dbReference type="EMBL" id="TPG16087.1"/>
    </source>
</evidence>
<feature type="chain" id="PRO_5021262240" evidence="1">
    <location>
        <begin position="31"/>
        <end position="185"/>
    </location>
</feature>
<sequence>MTSAHRPLRTVTAIAAAAALTTGSAGIAQANAPFEHSSFTIDESGSFDADICGFPINWHDTGRGSVLLREDPRSGDELILQRLDITSIFTNATSGDWFGISGHWSEHLLPAKVMRDGTVVSVLKEPGNRNNLFDGSGIISRDTGLTTWTFTYDPVTDTEEASVAVHGKFPLAGSDFCAVASQLIG</sequence>
<dbReference type="AlphaFoldDB" id="A0A502CS86"/>
<proteinExistence type="predicted"/>
<accession>A0A502CS86</accession>
<comment type="caution">
    <text evidence="2">The sequence shown here is derived from an EMBL/GenBank/DDBJ whole genome shotgun (WGS) entry which is preliminary data.</text>
</comment>
<evidence type="ECO:0000313" key="3">
    <source>
        <dbReference type="Proteomes" id="UP000317722"/>
    </source>
</evidence>
<keyword evidence="3" id="KW-1185">Reference proteome</keyword>
<organism evidence="2 3">
    <name type="scientific">Pedococcus bigeumensis</name>
    <dbReference type="NCBI Taxonomy" id="433644"/>
    <lineage>
        <taxon>Bacteria</taxon>
        <taxon>Bacillati</taxon>
        <taxon>Actinomycetota</taxon>
        <taxon>Actinomycetes</taxon>
        <taxon>Micrococcales</taxon>
        <taxon>Intrasporangiaceae</taxon>
        <taxon>Pedococcus</taxon>
    </lineage>
</organism>
<name>A0A502CS86_9MICO</name>
<dbReference type="EMBL" id="RCZM01000004">
    <property type="protein sequence ID" value="TPG16087.1"/>
    <property type="molecule type" value="Genomic_DNA"/>
</dbReference>
<dbReference type="Proteomes" id="UP000317722">
    <property type="component" value="Unassembled WGS sequence"/>
</dbReference>
<gene>
    <name evidence="2" type="ORF">EAH86_12700</name>
</gene>
<dbReference type="RefSeq" id="WP_140741275.1">
    <property type="nucleotide sequence ID" value="NZ_RCZM01000004.1"/>
</dbReference>
<feature type="signal peptide" evidence="1">
    <location>
        <begin position="1"/>
        <end position="30"/>
    </location>
</feature>